<dbReference type="Proteomes" id="UP001175211">
    <property type="component" value="Unassembled WGS sequence"/>
</dbReference>
<reference evidence="1" key="1">
    <citation type="submission" date="2023-06" db="EMBL/GenBank/DDBJ databases">
        <authorList>
            <consortium name="Lawrence Berkeley National Laboratory"/>
            <person name="Ahrendt S."/>
            <person name="Sahu N."/>
            <person name="Indic B."/>
            <person name="Wong-Bajracharya J."/>
            <person name="Merenyi Z."/>
            <person name="Ke H.-M."/>
            <person name="Monk M."/>
            <person name="Kocsube S."/>
            <person name="Drula E."/>
            <person name="Lipzen A."/>
            <person name="Balint B."/>
            <person name="Henrissat B."/>
            <person name="Andreopoulos B."/>
            <person name="Martin F.M."/>
            <person name="Harder C.B."/>
            <person name="Rigling D."/>
            <person name="Ford K.L."/>
            <person name="Foster G.D."/>
            <person name="Pangilinan J."/>
            <person name="Papanicolaou A."/>
            <person name="Barry K."/>
            <person name="LaButti K."/>
            <person name="Viragh M."/>
            <person name="Koriabine M."/>
            <person name="Yan M."/>
            <person name="Riley R."/>
            <person name="Champramary S."/>
            <person name="Plett K.L."/>
            <person name="Tsai I.J."/>
            <person name="Slot J."/>
            <person name="Sipos G."/>
            <person name="Plett J."/>
            <person name="Nagy L.G."/>
            <person name="Grigoriev I.V."/>
        </authorList>
    </citation>
    <scope>NUCLEOTIDE SEQUENCE</scope>
    <source>
        <strain evidence="1">CCBAS 213</strain>
    </source>
</reference>
<name>A0AA39K2D1_ARMTA</name>
<keyword evidence="2" id="KW-1185">Reference proteome</keyword>
<organism evidence="1 2">
    <name type="scientific">Armillaria tabescens</name>
    <name type="common">Ringless honey mushroom</name>
    <name type="synonym">Agaricus tabescens</name>
    <dbReference type="NCBI Taxonomy" id="1929756"/>
    <lineage>
        <taxon>Eukaryota</taxon>
        <taxon>Fungi</taxon>
        <taxon>Dikarya</taxon>
        <taxon>Basidiomycota</taxon>
        <taxon>Agaricomycotina</taxon>
        <taxon>Agaricomycetes</taxon>
        <taxon>Agaricomycetidae</taxon>
        <taxon>Agaricales</taxon>
        <taxon>Marasmiineae</taxon>
        <taxon>Physalacriaceae</taxon>
        <taxon>Desarmillaria</taxon>
    </lineage>
</organism>
<accession>A0AA39K2D1</accession>
<comment type="caution">
    <text evidence="1">The sequence shown here is derived from an EMBL/GenBank/DDBJ whole genome shotgun (WGS) entry which is preliminary data.</text>
</comment>
<dbReference type="GeneID" id="85361370"/>
<protein>
    <submittedName>
        <fullName evidence="1">Uncharacterized protein</fullName>
    </submittedName>
</protein>
<sequence>MLDDITIQIYESTLPITVIGETRYSLIRSFQEYVGTEYTPINMDARLMWSIIDPFDMVDTTDLEWEKTFITHNPSKLFKSSKQVNLLGPQPGRPSLPSTIHESLNTWNVTPMKAAEKHKGRASDTFDIKQTIPDKCIVQGQASDTIFKQSMQDKHIMQGSVPVSPAGCKWSNNSCTYDAVLFVLYNLWKSDEAKYTTSFAHLRNRWMDMASLSFKKYIKGEYNLEEEYER</sequence>
<dbReference type="AlphaFoldDB" id="A0AA39K2D1"/>
<dbReference type="EMBL" id="JAUEPS010000031">
    <property type="protein sequence ID" value="KAK0452175.1"/>
    <property type="molecule type" value="Genomic_DNA"/>
</dbReference>
<gene>
    <name evidence="1" type="ORF">EV420DRAFT_1645817</name>
</gene>
<proteinExistence type="predicted"/>
<dbReference type="RefSeq" id="XP_060328009.1">
    <property type="nucleotide sequence ID" value="XM_060477822.1"/>
</dbReference>
<evidence type="ECO:0000313" key="2">
    <source>
        <dbReference type="Proteomes" id="UP001175211"/>
    </source>
</evidence>
<evidence type="ECO:0000313" key="1">
    <source>
        <dbReference type="EMBL" id="KAK0452175.1"/>
    </source>
</evidence>